<comment type="caution">
    <text evidence="1">The sequence shown here is derived from an EMBL/GenBank/DDBJ whole genome shotgun (WGS) entry which is preliminary data.</text>
</comment>
<dbReference type="OMA" id="NNLEGCH"/>
<name>A0A0V1C8P7_TRIBR</name>
<dbReference type="AlphaFoldDB" id="A0A0V1C8P7"/>
<evidence type="ECO:0000313" key="1">
    <source>
        <dbReference type="EMBL" id="KRY45621.1"/>
    </source>
</evidence>
<evidence type="ECO:0008006" key="3">
    <source>
        <dbReference type="Google" id="ProtNLM"/>
    </source>
</evidence>
<reference evidence="1 2" key="1">
    <citation type="submission" date="2015-01" db="EMBL/GenBank/DDBJ databases">
        <title>Evolution of Trichinella species and genotypes.</title>
        <authorList>
            <person name="Korhonen P.K."/>
            <person name="Edoardo P."/>
            <person name="Giuseppe L.R."/>
            <person name="Gasser R.B."/>
        </authorList>
    </citation>
    <scope>NUCLEOTIDE SEQUENCE [LARGE SCALE GENOMIC DNA]</scope>
    <source>
        <strain evidence="1">ISS120</strain>
    </source>
</reference>
<gene>
    <name evidence="1" type="ORF">T03_8969</name>
</gene>
<organism evidence="1 2">
    <name type="scientific">Trichinella britovi</name>
    <name type="common">Parasitic roundworm</name>
    <dbReference type="NCBI Taxonomy" id="45882"/>
    <lineage>
        <taxon>Eukaryota</taxon>
        <taxon>Metazoa</taxon>
        <taxon>Ecdysozoa</taxon>
        <taxon>Nematoda</taxon>
        <taxon>Enoplea</taxon>
        <taxon>Dorylaimia</taxon>
        <taxon>Trichinellida</taxon>
        <taxon>Trichinellidae</taxon>
        <taxon>Trichinella</taxon>
    </lineage>
</organism>
<sequence>MALAFLPVHVVPAGFEIINVGTSGQLEALFQYFQQEWLPATKIKLWNVHGVSVRTNNHLEGWHSRMNKRARKHHLGFYQFLQLILDEQGKTETVVRQIDDDYTHGRGSVRRSAAYGVQQRRVAALTCRLLYDEISVVHFLNAISYHTPEPLLLYLSLSCIYTMYMYVAKSRNVSVQSSLLISTDVKE</sequence>
<dbReference type="Proteomes" id="UP000054653">
    <property type="component" value="Unassembled WGS sequence"/>
</dbReference>
<proteinExistence type="predicted"/>
<evidence type="ECO:0000313" key="2">
    <source>
        <dbReference type="Proteomes" id="UP000054653"/>
    </source>
</evidence>
<dbReference type="STRING" id="45882.A0A0V1C8P7"/>
<protein>
    <recommendedName>
        <fullName evidence="3">MULE transposase domain-containing protein</fullName>
    </recommendedName>
</protein>
<accession>A0A0V1C8P7</accession>
<keyword evidence="2" id="KW-1185">Reference proteome</keyword>
<dbReference type="EMBL" id="JYDI01000343">
    <property type="protein sequence ID" value="KRY45621.1"/>
    <property type="molecule type" value="Genomic_DNA"/>
</dbReference>
<dbReference type="OrthoDB" id="6154864at2759"/>